<accession>A0AAD6GN71</accession>
<proteinExistence type="predicted"/>
<organism evidence="1 2">
    <name type="scientific">Penicillium hetheringtonii</name>
    <dbReference type="NCBI Taxonomy" id="911720"/>
    <lineage>
        <taxon>Eukaryota</taxon>
        <taxon>Fungi</taxon>
        <taxon>Dikarya</taxon>
        <taxon>Ascomycota</taxon>
        <taxon>Pezizomycotina</taxon>
        <taxon>Eurotiomycetes</taxon>
        <taxon>Eurotiomycetidae</taxon>
        <taxon>Eurotiales</taxon>
        <taxon>Aspergillaceae</taxon>
        <taxon>Penicillium</taxon>
    </lineage>
</organism>
<gene>
    <name evidence="1" type="ORF">N7450_011668</name>
</gene>
<evidence type="ECO:0000313" key="2">
    <source>
        <dbReference type="Proteomes" id="UP001216150"/>
    </source>
</evidence>
<dbReference type="EMBL" id="JAQJAC010000010">
    <property type="protein sequence ID" value="KAJ5569182.1"/>
    <property type="molecule type" value="Genomic_DNA"/>
</dbReference>
<name>A0AAD6GN71_9EURO</name>
<dbReference type="Proteomes" id="UP001216150">
    <property type="component" value="Unassembled WGS sequence"/>
</dbReference>
<keyword evidence="2" id="KW-1185">Reference proteome</keyword>
<dbReference type="AlphaFoldDB" id="A0AAD6GN71"/>
<evidence type="ECO:0000313" key="1">
    <source>
        <dbReference type="EMBL" id="KAJ5569182.1"/>
    </source>
</evidence>
<protein>
    <submittedName>
        <fullName evidence="1">Uncharacterized protein</fullName>
    </submittedName>
</protein>
<comment type="caution">
    <text evidence="1">The sequence shown here is derived from an EMBL/GenBank/DDBJ whole genome shotgun (WGS) entry which is preliminary data.</text>
</comment>
<sequence length="64" mass="7425">MLEFLLMYPSLDARMQFLERYVSPQDGGDERTRANLAEILSRLAAMEAHVKDLDKKEPMVLKKN</sequence>
<reference evidence="1 2" key="1">
    <citation type="journal article" date="2023" name="IMA Fungus">
        <title>Comparative genomic study of the Penicillium genus elucidates a diverse pangenome and 15 lateral gene transfer events.</title>
        <authorList>
            <person name="Petersen C."/>
            <person name="Sorensen T."/>
            <person name="Nielsen M.R."/>
            <person name="Sondergaard T.E."/>
            <person name="Sorensen J.L."/>
            <person name="Fitzpatrick D.A."/>
            <person name="Frisvad J.C."/>
            <person name="Nielsen K.L."/>
        </authorList>
    </citation>
    <scope>NUCLEOTIDE SEQUENCE [LARGE SCALE GENOMIC DNA]</scope>
    <source>
        <strain evidence="1 2">IBT 29057</strain>
    </source>
</reference>